<comment type="caution">
    <text evidence="1">The sequence shown here is derived from an EMBL/GenBank/DDBJ whole genome shotgun (WGS) entry which is preliminary data.</text>
</comment>
<evidence type="ECO:0000313" key="2">
    <source>
        <dbReference type="Proteomes" id="UP000531840"/>
    </source>
</evidence>
<proteinExistence type="predicted"/>
<dbReference type="NCBIfam" id="NF038093">
    <property type="entry name" value="GrdX"/>
    <property type="match status" value="1"/>
</dbReference>
<name>A0ABX2T1F4_9BACL</name>
<dbReference type="Proteomes" id="UP000531840">
    <property type="component" value="Unassembled WGS sequence"/>
</dbReference>
<dbReference type="EMBL" id="JACBYF010000007">
    <property type="protein sequence ID" value="NYS47472.1"/>
    <property type="molecule type" value="Genomic_DNA"/>
</dbReference>
<dbReference type="RefSeq" id="WP_179941261.1">
    <property type="nucleotide sequence ID" value="NZ_JACBYF010000007.1"/>
</dbReference>
<sequence>MILITNNPKFRNYDHNKIKVEFYDGNYKEVLNITRDYIHNNYILLTHPLYGSVKPNETIYRSVLIKDNVKLDYDSVNIISDAISTFDKFQKNKITPNWTDRIRDDFSVIDYDLITNAINRIL</sequence>
<accession>A0ABX2T1F4</accession>
<keyword evidence="2" id="KW-1185">Reference proteome</keyword>
<evidence type="ECO:0000313" key="1">
    <source>
        <dbReference type="EMBL" id="NYS47472.1"/>
    </source>
</evidence>
<protein>
    <submittedName>
        <fullName evidence="1">GrdX family protein</fullName>
    </submittedName>
</protein>
<organism evidence="1 2">
    <name type="scientific">Gemelliphila palaticanis</name>
    <dbReference type="NCBI Taxonomy" id="81950"/>
    <lineage>
        <taxon>Bacteria</taxon>
        <taxon>Bacillati</taxon>
        <taxon>Bacillota</taxon>
        <taxon>Bacilli</taxon>
        <taxon>Bacillales</taxon>
        <taxon>Gemellaceae</taxon>
        <taxon>Gemelliphila</taxon>
    </lineage>
</organism>
<gene>
    <name evidence="1" type="ORF">HZY85_04590</name>
</gene>
<reference evidence="1 2" key="1">
    <citation type="submission" date="2020-07" db="EMBL/GenBank/DDBJ databases">
        <title>MOT database genomes.</title>
        <authorList>
            <person name="Joseph S."/>
            <person name="Aduse-Opoku J."/>
            <person name="Hashim A."/>
            <person name="Wade W."/>
            <person name="Curtis M."/>
        </authorList>
    </citation>
    <scope>NUCLEOTIDE SEQUENCE [LARGE SCALE GENOMIC DNA]</scope>
    <source>
        <strain evidence="1 2">CIP 106318</strain>
    </source>
</reference>
<dbReference type="InterPro" id="IPR047735">
    <property type="entry name" value="GrdX-like"/>
</dbReference>